<keyword evidence="6" id="KW-0326">Glycosidase</keyword>
<dbReference type="InterPro" id="IPR002772">
    <property type="entry name" value="Glyco_hydro_3_C"/>
</dbReference>
<dbReference type="InterPro" id="IPR026891">
    <property type="entry name" value="Fn3-like"/>
</dbReference>
<dbReference type="InterPro" id="IPR036881">
    <property type="entry name" value="Glyco_hydro_3_C_sf"/>
</dbReference>
<dbReference type="InterPro" id="IPR013783">
    <property type="entry name" value="Ig-like_fold"/>
</dbReference>
<evidence type="ECO:0000256" key="5">
    <source>
        <dbReference type="ARBA" id="ARBA00022801"/>
    </source>
</evidence>
<dbReference type="PANTHER" id="PTHR30620:SF16">
    <property type="entry name" value="LYSOSOMAL BETA GLUCOSIDASE"/>
    <property type="match status" value="1"/>
</dbReference>
<keyword evidence="5" id="KW-0378">Hydrolase</keyword>
<evidence type="ECO:0000256" key="2">
    <source>
        <dbReference type="ARBA" id="ARBA00005336"/>
    </source>
</evidence>
<dbReference type="InterPro" id="IPR001764">
    <property type="entry name" value="Glyco_hydro_3_N"/>
</dbReference>
<dbReference type="GO" id="GO:0008422">
    <property type="term" value="F:beta-glucosidase activity"/>
    <property type="evidence" value="ECO:0007669"/>
    <property type="project" value="UniProtKB-EC"/>
</dbReference>
<evidence type="ECO:0000256" key="6">
    <source>
        <dbReference type="ARBA" id="ARBA00023295"/>
    </source>
</evidence>
<dbReference type="PANTHER" id="PTHR30620">
    <property type="entry name" value="PERIPLASMIC BETA-GLUCOSIDASE-RELATED"/>
    <property type="match status" value="1"/>
</dbReference>
<evidence type="ECO:0000259" key="8">
    <source>
        <dbReference type="SMART" id="SM01217"/>
    </source>
</evidence>
<protein>
    <recommendedName>
        <fullName evidence="3">beta-glucosidase</fullName>
        <ecNumber evidence="3">3.2.1.21</ecNumber>
    </recommendedName>
</protein>
<evidence type="ECO:0000256" key="3">
    <source>
        <dbReference type="ARBA" id="ARBA00012744"/>
    </source>
</evidence>
<organism evidence="9 10">
    <name type="scientific">Actinocrispum wychmicini</name>
    <dbReference type="NCBI Taxonomy" id="1213861"/>
    <lineage>
        <taxon>Bacteria</taxon>
        <taxon>Bacillati</taxon>
        <taxon>Actinomycetota</taxon>
        <taxon>Actinomycetes</taxon>
        <taxon>Pseudonocardiales</taxon>
        <taxon>Pseudonocardiaceae</taxon>
        <taxon>Actinocrispum</taxon>
    </lineage>
</organism>
<dbReference type="PRINTS" id="PR00133">
    <property type="entry name" value="GLHYDRLASE3"/>
</dbReference>
<dbReference type="SUPFAM" id="SSF51445">
    <property type="entry name" value="(Trans)glycosidases"/>
    <property type="match status" value="1"/>
</dbReference>
<dbReference type="Pfam" id="PF14310">
    <property type="entry name" value="Fn3-like"/>
    <property type="match status" value="1"/>
</dbReference>
<dbReference type="InterPro" id="IPR036962">
    <property type="entry name" value="Glyco_hydro_3_N_sf"/>
</dbReference>
<accession>A0A4R2JKG3</accession>
<evidence type="ECO:0000313" key="9">
    <source>
        <dbReference type="EMBL" id="TCO60513.1"/>
    </source>
</evidence>
<comment type="similarity">
    <text evidence="2">Belongs to the glycosyl hydrolase 3 family.</text>
</comment>
<dbReference type="SMART" id="SM01217">
    <property type="entry name" value="Fn3_like"/>
    <property type="match status" value="1"/>
</dbReference>
<feature type="chain" id="PRO_5020871547" description="beta-glucosidase" evidence="7">
    <location>
        <begin position="33"/>
        <end position="784"/>
    </location>
</feature>
<dbReference type="Pfam" id="PF00933">
    <property type="entry name" value="Glyco_hydro_3"/>
    <property type="match status" value="1"/>
</dbReference>
<sequence>MRMRGLSRTLRLSGAGLCLAGAVVVAPSGAVAAPQGDYLNPNAPVSFRVADLLRRMTLAEKIGQMDQIVTGSLRDTADPADGMCRNTGGNKDPLQPSCLENVLVRNFTGSILAGGTDNPVSNTGHGWAEWYNTIQHYAIDHTRLHIPVIFGVDAVHGFGHPFEAPLFPQSIGMGATWDPTVARIAGAATSRSLAATGWTWDFAPVQDLYRDNRWGRAYETWSEQPALSAAMGGEFVTGLQATGQAAATVKHFAGYSESINGHDRVEAQLPIRYLQDVFLPSYAGAIDAHAAAVMADSGSVNNIPATASHFLLTTELRERLGFQGVVISDYGDVPALAANYHVAADFAGAIAKAVNAGVDMSMTPSDFVGWNTGLAQDVQRGLVSVDRIDQSVRRILRLKFQLGLFDHPYVDAGKADATVTAGRDAALTAAQESITLLRNENNVLPLKPGAKLVVTGPSADSMTNQLGGWSVSWQGVFGAGHVCCVGPADQIPPGTTVLKGLQAADSATTYAPDQASAVAAARDADAIVVAVGEKAYAEGLGDNPAPALPADQKALISALQATGKPVVVVVVAGRPLGLGPARTAPGLLMAYQGSTEAGTAVADVLFGKVNPSGRLPVSWPSEADTPGADFCGTCPSPLGDQPKVLDQLPDTAGGAGHNYNPLYPFGFGLSYTTFTTTNLTVTNPVRRTVTVSVTVTNTGTRAGTQVVPVYVHQPVSDVLVPPQRLAAFTRVTLNPGESRTAQVSFPTSVLAVTPGDVDGTARPDVEPGAYQAQVDAMTAGFAIR</sequence>
<dbReference type="Gene3D" id="3.20.20.300">
    <property type="entry name" value="Glycoside hydrolase, family 3, N-terminal domain"/>
    <property type="match status" value="1"/>
</dbReference>
<feature type="signal peptide" evidence="7">
    <location>
        <begin position="1"/>
        <end position="32"/>
    </location>
</feature>
<keyword evidence="10" id="KW-1185">Reference proteome</keyword>
<reference evidence="9 10" key="1">
    <citation type="submission" date="2019-03" db="EMBL/GenBank/DDBJ databases">
        <title>Genomic Encyclopedia of Type Strains, Phase IV (KMG-IV): sequencing the most valuable type-strain genomes for metagenomic binning, comparative biology and taxonomic classification.</title>
        <authorList>
            <person name="Goeker M."/>
        </authorList>
    </citation>
    <scope>NUCLEOTIDE SEQUENCE [LARGE SCALE GENOMIC DNA]</scope>
    <source>
        <strain evidence="9 10">DSM 45934</strain>
    </source>
</reference>
<dbReference type="Proteomes" id="UP000295680">
    <property type="component" value="Unassembled WGS sequence"/>
</dbReference>
<gene>
    <name evidence="9" type="ORF">EV192_10388</name>
</gene>
<dbReference type="SUPFAM" id="SSF52279">
    <property type="entry name" value="Beta-D-glucan exohydrolase, C-terminal domain"/>
    <property type="match status" value="1"/>
</dbReference>
<comment type="caution">
    <text evidence="9">The sequence shown here is derived from an EMBL/GenBank/DDBJ whole genome shotgun (WGS) entry which is preliminary data.</text>
</comment>
<dbReference type="Pfam" id="PF01915">
    <property type="entry name" value="Glyco_hydro_3_C"/>
    <property type="match status" value="1"/>
</dbReference>
<dbReference type="GO" id="GO:0009251">
    <property type="term" value="P:glucan catabolic process"/>
    <property type="evidence" value="ECO:0007669"/>
    <property type="project" value="TreeGrafter"/>
</dbReference>
<dbReference type="AlphaFoldDB" id="A0A4R2JKG3"/>
<evidence type="ECO:0000313" key="10">
    <source>
        <dbReference type="Proteomes" id="UP000295680"/>
    </source>
</evidence>
<evidence type="ECO:0000256" key="1">
    <source>
        <dbReference type="ARBA" id="ARBA00000448"/>
    </source>
</evidence>
<comment type="catalytic activity">
    <reaction evidence="1">
        <text>Hydrolysis of terminal, non-reducing beta-D-glucosyl residues with release of beta-D-glucose.</text>
        <dbReference type="EC" id="3.2.1.21"/>
    </reaction>
</comment>
<evidence type="ECO:0000256" key="7">
    <source>
        <dbReference type="SAM" id="SignalP"/>
    </source>
</evidence>
<name>A0A4R2JKG3_9PSEU</name>
<dbReference type="OrthoDB" id="9803863at2"/>
<dbReference type="EMBL" id="SLWS01000003">
    <property type="protein sequence ID" value="TCO60513.1"/>
    <property type="molecule type" value="Genomic_DNA"/>
</dbReference>
<dbReference type="EC" id="3.2.1.21" evidence="3"/>
<feature type="domain" description="Fibronectin type III-like" evidence="8">
    <location>
        <begin position="705"/>
        <end position="778"/>
    </location>
</feature>
<evidence type="ECO:0000256" key="4">
    <source>
        <dbReference type="ARBA" id="ARBA00022729"/>
    </source>
</evidence>
<dbReference type="InterPro" id="IPR051915">
    <property type="entry name" value="Cellulose_Degrad_GH3"/>
</dbReference>
<proteinExistence type="inferred from homology"/>
<dbReference type="InterPro" id="IPR017853">
    <property type="entry name" value="GH"/>
</dbReference>
<keyword evidence="4 7" id="KW-0732">Signal</keyword>
<dbReference type="Gene3D" id="3.40.50.1700">
    <property type="entry name" value="Glycoside hydrolase family 3 C-terminal domain"/>
    <property type="match status" value="1"/>
</dbReference>
<dbReference type="Gene3D" id="2.60.40.10">
    <property type="entry name" value="Immunoglobulins"/>
    <property type="match status" value="1"/>
</dbReference>